<feature type="region of interest" description="Disordered" evidence="2">
    <location>
        <begin position="1"/>
        <end position="30"/>
    </location>
</feature>
<gene>
    <name evidence="4" type="ORF">BDZ94DRAFT_1183770</name>
</gene>
<feature type="compositionally biased region" description="Basic and acidic residues" evidence="2">
    <location>
        <begin position="21"/>
        <end position="30"/>
    </location>
</feature>
<dbReference type="Pfam" id="PF25586">
    <property type="entry name" value="zf-CCCH_PAN3"/>
    <property type="match status" value="1"/>
</dbReference>
<sequence>MAFFAKPQSTAVKIVDPNTQDESKSQTRKDSVQRQCRNVLIYGFCKYENKGCVFSHPTTESVEEPLLPPTPPADTRTSTLTTKALNAPVFIPKSVATAVGVPVPPAPAPDELSLS</sequence>
<feature type="non-terminal residue" evidence="4">
    <location>
        <position position="115"/>
    </location>
</feature>
<dbReference type="OrthoDB" id="204958at2759"/>
<keyword evidence="5" id="KW-1185">Reference proteome</keyword>
<evidence type="ECO:0000256" key="2">
    <source>
        <dbReference type="SAM" id="MobiDB-lite"/>
    </source>
</evidence>
<dbReference type="InterPro" id="IPR000571">
    <property type="entry name" value="Znf_CCCH"/>
</dbReference>
<keyword evidence="1" id="KW-0863">Zinc-finger</keyword>
<keyword evidence="1" id="KW-0862">Zinc</keyword>
<evidence type="ECO:0000256" key="1">
    <source>
        <dbReference type="PROSITE-ProRule" id="PRU00723"/>
    </source>
</evidence>
<feature type="domain" description="C3H1-type" evidence="3">
    <location>
        <begin position="30"/>
        <end position="59"/>
    </location>
</feature>
<organism evidence="4 5">
    <name type="scientific">Collybia nuda</name>
    <dbReference type="NCBI Taxonomy" id="64659"/>
    <lineage>
        <taxon>Eukaryota</taxon>
        <taxon>Fungi</taxon>
        <taxon>Dikarya</taxon>
        <taxon>Basidiomycota</taxon>
        <taxon>Agaricomycotina</taxon>
        <taxon>Agaricomycetes</taxon>
        <taxon>Agaricomycetidae</taxon>
        <taxon>Agaricales</taxon>
        <taxon>Tricholomatineae</taxon>
        <taxon>Clitocybaceae</taxon>
        <taxon>Collybia</taxon>
    </lineage>
</organism>
<dbReference type="AlphaFoldDB" id="A0A9P5YG33"/>
<dbReference type="GO" id="GO:0008270">
    <property type="term" value="F:zinc ion binding"/>
    <property type="evidence" value="ECO:0007669"/>
    <property type="project" value="UniProtKB-KW"/>
</dbReference>
<evidence type="ECO:0000313" key="4">
    <source>
        <dbReference type="EMBL" id="KAF9468238.1"/>
    </source>
</evidence>
<dbReference type="EMBL" id="MU150233">
    <property type="protein sequence ID" value="KAF9468238.1"/>
    <property type="molecule type" value="Genomic_DNA"/>
</dbReference>
<accession>A0A9P5YG33</accession>
<dbReference type="Gene3D" id="6.10.250.3160">
    <property type="match status" value="1"/>
</dbReference>
<evidence type="ECO:0000259" key="3">
    <source>
        <dbReference type="PROSITE" id="PS50103"/>
    </source>
</evidence>
<protein>
    <recommendedName>
        <fullName evidence="3">C3H1-type domain-containing protein</fullName>
    </recommendedName>
</protein>
<dbReference type="Proteomes" id="UP000807353">
    <property type="component" value="Unassembled WGS sequence"/>
</dbReference>
<comment type="caution">
    <text evidence="4">The sequence shown here is derived from an EMBL/GenBank/DDBJ whole genome shotgun (WGS) entry which is preliminary data.</text>
</comment>
<evidence type="ECO:0000313" key="5">
    <source>
        <dbReference type="Proteomes" id="UP000807353"/>
    </source>
</evidence>
<dbReference type="PROSITE" id="PS50103">
    <property type="entry name" value="ZF_C3H1"/>
    <property type="match status" value="1"/>
</dbReference>
<feature type="zinc finger region" description="C3H1-type" evidence="1">
    <location>
        <begin position="30"/>
        <end position="59"/>
    </location>
</feature>
<name>A0A9P5YG33_9AGAR</name>
<reference evidence="4" key="1">
    <citation type="submission" date="2020-11" db="EMBL/GenBank/DDBJ databases">
        <authorList>
            <consortium name="DOE Joint Genome Institute"/>
            <person name="Ahrendt S."/>
            <person name="Riley R."/>
            <person name="Andreopoulos W."/>
            <person name="Labutti K."/>
            <person name="Pangilinan J."/>
            <person name="Ruiz-Duenas F.J."/>
            <person name="Barrasa J.M."/>
            <person name="Sanchez-Garcia M."/>
            <person name="Camarero S."/>
            <person name="Miyauchi S."/>
            <person name="Serrano A."/>
            <person name="Linde D."/>
            <person name="Babiker R."/>
            <person name="Drula E."/>
            <person name="Ayuso-Fernandez I."/>
            <person name="Pacheco R."/>
            <person name="Padilla G."/>
            <person name="Ferreira P."/>
            <person name="Barriuso J."/>
            <person name="Kellner H."/>
            <person name="Castanera R."/>
            <person name="Alfaro M."/>
            <person name="Ramirez L."/>
            <person name="Pisabarro A.G."/>
            <person name="Kuo A."/>
            <person name="Tritt A."/>
            <person name="Lipzen A."/>
            <person name="He G."/>
            <person name="Yan M."/>
            <person name="Ng V."/>
            <person name="Cullen D."/>
            <person name="Martin F."/>
            <person name="Rosso M.-N."/>
            <person name="Henrissat B."/>
            <person name="Hibbett D."/>
            <person name="Martinez A.T."/>
            <person name="Grigoriev I.V."/>
        </authorList>
    </citation>
    <scope>NUCLEOTIDE SEQUENCE</scope>
    <source>
        <strain evidence="4">CBS 247.69</strain>
    </source>
</reference>
<proteinExistence type="predicted"/>
<keyword evidence="1" id="KW-0479">Metal-binding</keyword>